<keyword evidence="1" id="KW-0812">Transmembrane</keyword>
<dbReference type="PANTHER" id="PTHR34220:SF7">
    <property type="entry name" value="SENSOR HISTIDINE KINASE YPDA"/>
    <property type="match status" value="1"/>
</dbReference>
<dbReference type="AlphaFoldDB" id="A0A3B7MMW5"/>
<evidence type="ECO:0000313" key="4">
    <source>
        <dbReference type="Proteomes" id="UP000263900"/>
    </source>
</evidence>
<dbReference type="Pfam" id="PF06580">
    <property type="entry name" value="His_kinase"/>
    <property type="match status" value="1"/>
</dbReference>
<keyword evidence="1" id="KW-1133">Transmembrane helix</keyword>
<evidence type="ECO:0000313" key="3">
    <source>
        <dbReference type="EMBL" id="AXY75077.1"/>
    </source>
</evidence>
<organism evidence="3 4">
    <name type="scientific">Paraflavitalea soli</name>
    <dbReference type="NCBI Taxonomy" id="2315862"/>
    <lineage>
        <taxon>Bacteria</taxon>
        <taxon>Pseudomonadati</taxon>
        <taxon>Bacteroidota</taxon>
        <taxon>Chitinophagia</taxon>
        <taxon>Chitinophagales</taxon>
        <taxon>Chitinophagaceae</taxon>
        <taxon>Paraflavitalea</taxon>
    </lineage>
</organism>
<dbReference type="RefSeq" id="WP_119050959.1">
    <property type="nucleotide sequence ID" value="NZ_CP032157.1"/>
</dbReference>
<feature type="transmembrane region" description="Helical" evidence="1">
    <location>
        <begin position="232"/>
        <end position="252"/>
    </location>
</feature>
<evidence type="ECO:0000259" key="2">
    <source>
        <dbReference type="Pfam" id="PF06580"/>
    </source>
</evidence>
<dbReference type="PANTHER" id="PTHR34220">
    <property type="entry name" value="SENSOR HISTIDINE KINASE YPDA"/>
    <property type="match status" value="1"/>
</dbReference>
<keyword evidence="1" id="KW-0472">Membrane</keyword>
<dbReference type="GO" id="GO:0000155">
    <property type="term" value="F:phosphorelay sensor kinase activity"/>
    <property type="evidence" value="ECO:0007669"/>
    <property type="project" value="InterPro"/>
</dbReference>
<dbReference type="EMBL" id="CP032157">
    <property type="protein sequence ID" value="AXY75077.1"/>
    <property type="molecule type" value="Genomic_DNA"/>
</dbReference>
<name>A0A3B7MMW5_9BACT</name>
<protein>
    <recommendedName>
        <fullName evidence="2">Signal transduction histidine kinase internal region domain-containing protein</fullName>
    </recommendedName>
</protein>
<dbReference type="KEGG" id="pseg:D3H65_14295"/>
<dbReference type="InterPro" id="IPR050640">
    <property type="entry name" value="Bact_2-comp_sensor_kinase"/>
</dbReference>
<reference evidence="3 4" key="1">
    <citation type="submission" date="2018-09" db="EMBL/GenBank/DDBJ databases">
        <title>Genome sequencing of strain 6GH32-13.</title>
        <authorList>
            <person name="Weon H.-Y."/>
            <person name="Heo J."/>
            <person name="Kwon S.-W."/>
        </authorList>
    </citation>
    <scope>NUCLEOTIDE SEQUENCE [LARGE SCALE GENOMIC DNA]</scope>
    <source>
        <strain evidence="3 4">5GH32-13</strain>
    </source>
</reference>
<accession>A0A3B7MMW5</accession>
<feature type="transmembrane region" description="Helical" evidence="1">
    <location>
        <begin position="35"/>
        <end position="54"/>
    </location>
</feature>
<dbReference type="OrthoDB" id="9792992at2"/>
<gene>
    <name evidence="3" type="ORF">D3H65_14295</name>
</gene>
<dbReference type="GO" id="GO:0016020">
    <property type="term" value="C:membrane"/>
    <property type="evidence" value="ECO:0007669"/>
    <property type="project" value="InterPro"/>
</dbReference>
<proteinExistence type="predicted"/>
<feature type="transmembrane region" description="Helical" evidence="1">
    <location>
        <begin position="110"/>
        <end position="130"/>
    </location>
</feature>
<evidence type="ECO:0000256" key="1">
    <source>
        <dbReference type="SAM" id="Phobius"/>
    </source>
</evidence>
<feature type="domain" description="Signal transduction histidine kinase internal region" evidence="2">
    <location>
        <begin position="150"/>
        <end position="227"/>
    </location>
</feature>
<dbReference type="Proteomes" id="UP000263900">
    <property type="component" value="Chromosome"/>
</dbReference>
<feature type="transmembrane region" description="Helical" evidence="1">
    <location>
        <begin position="66"/>
        <end position="90"/>
    </location>
</feature>
<keyword evidence="4" id="KW-1185">Reference proteome</keyword>
<sequence>MRKAVLQTVFWIVFFLSWQRVVYFYVDNVTNRLLFTAFDVGQVILLFYLTYSIITPQLFSRRNKILFLPVLLTTVLVVGVLFVYTMQYFLHYRLVPIYFNFSWNYSDLVANRYIIALLGALAGFIGKLSVEWFQARRKIEEAEKIRVATELMYLKTQVNPHFLFNAINTVYIQIDESTEAAKHTLSSFSEMLRYQLYECNQEKVPIEKEIAYLQHYVGLQQMRLDERYQLTFTYEASLQGFIIAPFILIPLIENMFKHASNKGTPTIISGALSYSNNQLTFHGINTRDDDRVTAKAGGIGLTNMKRRLELIYPDRHSLTIKKSKDLYEVWLTVQPI</sequence>
<dbReference type="InterPro" id="IPR010559">
    <property type="entry name" value="Sig_transdc_His_kin_internal"/>
</dbReference>